<sequence>MSTAIATRPVGLPLPKLKRLLSEYYNGEKKFWGSTKPSKVTLPEPMDRPGDSSGSSNNRDAPPNGGGRGDPDGGGGGGPPGDGGRNLPDGGGGGPPDDDGPGATPMSVDVRPRISNKRSGNVRWICVSQGPYAEFSD</sequence>
<proteinExistence type="predicted"/>
<accession>A0ABR1SM23</accession>
<reference evidence="2 3" key="1">
    <citation type="submission" date="2023-01" db="EMBL/GenBank/DDBJ databases">
        <title>Analysis of 21 Apiospora genomes using comparative genomics revels a genus with tremendous synthesis potential of carbohydrate active enzymes and secondary metabolites.</title>
        <authorList>
            <person name="Sorensen T."/>
        </authorList>
    </citation>
    <scope>NUCLEOTIDE SEQUENCE [LARGE SCALE GENOMIC DNA]</scope>
    <source>
        <strain evidence="2 3">CBS 33761</strain>
    </source>
</reference>
<gene>
    <name evidence="2" type="ORF">PG993_010373</name>
</gene>
<feature type="compositionally biased region" description="Gly residues" evidence="1">
    <location>
        <begin position="64"/>
        <end position="95"/>
    </location>
</feature>
<dbReference type="EMBL" id="JAQQWK010000009">
    <property type="protein sequence ID" value="KAK8035378.1"/>
    <property type="molecule type" value="Genomic_DNA"/>
</dbReference>
<feature type="region of interest" description="Disordered" evidence="1">
    <location>
        <begin position="27"/>
        <end position="120"/>
    </location>
</feature>
<evidence type="ECO:0000256" key="1">
    <source>
        <dbReference type="SAM" id="MobiDB-lite"/>
    </source>
</evidence>
<dbReference type="Proteomes" id="UP001444661">
    <property type="component" value="Unassembled WGS sequence"/>
</dbReference>
<evidence type="ECO:0000313" key="3">
    <source>
        <dbReference type="Proteomes" id="UP001444661"/>
    </source>
</evidence>
<comment type="caution">
    <text evidence="2">The sequence shown here is derived from an EMBL/GenBank/DDBJ whole genome shotgun (WGS) entry which is preliminary data.</text>
</comment>
<name>A0ABR1SM23_9PEZI</name>
<organism evidence="2 3">
    <name type="scientific">Apiospora rasikravindrae</name>
    <dbReference type="NCBI Taxonomy" id="990691"/>
    <lineage>
        <taxon>Eukaryota</taxon>
        <taxon>Fungi</taxon>
        <taxon>Dikarya</taxon>
        <taxon>Ascomycota</taxon>
        <taxon>Pezizomycotina</taxon>
        <taxon>Sordariomycetes</taxon>
        <taxon>Xylariomycetidae</taxon>
        <taxon>Amphisphaeriales</taxon>
        <taxon>Apiosporaceae</taxon>
        <taxon>Apiospora</taxon>
    </lineage>
</organism>
<keyword evidence="3" id="KW-1185">Reference proteome</keyword>
<protein>
    <submittedName>
        <fullName evidence="2">Uncharacterized protein</fullName>
    </submittedName>
</protein>
<evidence type="ECO:0000313" key="2">
    <source>
        <dbReference type="EMBL" id="KAK8035378.1"/>
    </source>
</evidence>